<dbReference type="PANTHER" id="PTHR42748:SF7">
    <property type="entry name" value="NMRA LIKE REDOX SENSOR 1-RELATED"/>
    <property type="match status" value="1"/>
</dbReference>
<keyword evidence="5" id="KW-1185">Reference proteome</keyword>
<protein>
    <recommendedName>
        <fullName evidence="3">NmrA-like domain-containing protein</fullName>
    </recommendedName>
</protein>
<dbReference type="Pfam" id="PF05368">
    <property type="entry name" value="NmrA"/>
    <property type="match status" value="1"/>
</dbReference>
<dbReference type="Gene3D" id="3.40.50.720">
    <property type="entry name" value="NAD(P)-binding Rossmann-like Domain"/>
    <property type="match status" value="1"/>
</dbReference>
<evidence type="ECO:0000313" key="5">
    <source>
        <dbReference type="Proteomes" id="UP001498398"/>
    </source>
</evidence>
<dbReference type="PANTHER" id="PTHR42748">
    <property type="entry name" value="NITROGEN METABOLITE REPRESSION PROTEIN NMRA FAMILY MEMBER"/>
    <property type="match status" value="1"/>
</dbReference>
<proteinExistence type="inferred from homology"/>
<dbReference type="InterPro" id="IPR051164">
    <property type="entry name" value="NmrA-like_oxidored"/>
</dbReference>
<sequence length="369" mass="40517">MSNRLVLVTGATGKQGQSVIAALQPPTSAYTASQNEPENTPDFQILALTRSPSSETAQTLVKTYKNVTLVQGDLDDTESIRKIFEEYKGSGGIWGVFSVQTYPGLGADASGEERQGKNIASISHEYKVSCFIYSSSDRGDEREDDKPSINKSRVAKVNIEKHVMELGKQGLPWTILRPVFFMEIFEGTVGWLTAGVFKAGLKPDAVLQLVAAQDIGRAAAAVFKNPASYHQQVLILISDRYTLSALNEAHVRATASADNEKKGQNLPALHWVGGWFIIRMNKWLGHFISETNHLSLVTSPSHLSTDPELASIREEQIKNGRRAVPNPVSFEEWVRGKTSKMKAKSGETENAEKSGWNRVSIWGLITGKS</sequence>
<comment type="caution">
    <text evidence="4">The sequence shown here is derived from an EMBL/GenBank/DDBJ whole genome shotgun (WGS) entry which is preliminary data.</text>
</comment>
<organism evidence="4 5">
    <name type="scientific">Marasmiellus scandens</name>
    <dbReference type="NCBI Taxonomy" id="2682957"/>
    <lineage>
        <taxon>Eukaryota</taxon>
        <taxon>Fungi</taxon>
        <taxon>Dikarya</taxon>
        <taxon>Basidiomycota</taxon>
        <taxon>Agaricomycotina</taxon>
        <taxon>Agaricomycetes</taxon>
        <taxon>Agaricomycetidae</taxon>
        <taxon>Agaricales</taxon>
        <taxon>Marasmiineae</taxon>
        <taxon>Omphalotaceae</taxon>
        <taxon>Marasmiellus</taxon>
    </lineage>
</organism>
<evidence type="ECO:0000256" key="2">
    <source>
        <dbReference type="ARBA" id="ARBA00022857"/>
    </source>
</evidence>
<dbReference type="Gene3D" id="3.90.25.10">
    <property type="entry name" value="UDP-galactose 4-epimerase, domain 1"/>
    <property type="match status" value="1"/>
</dbReference>
<comment type="similarity">
    <text evidence="1">Belongs to the NmrA-type oxidoreductase family.</text>
</comment>
<dbReference type="Proteomes" id="UP001498398">
    <property type="component" value="Unassembled WGS sequence"/>
</dbReference>
<evidence type="ECO:0000313" key="4">
    <source>
        <dbReference type="EMBL" id="KAK7448768.1"/>
    </source>
</evidence>
<dbReference type="SUPFAM" id="SSF51735">
    <property type="entry name" value="NAD(P)-binding Rossmann-fold domains"/>
    <property type="match status" value="1"/>
</dbReference>
<name>A0ABR1J7R1_9AGAR</name>
<accession>A0ABR1J7R1</accession>
<gene>
    <name evidence="4" type="ORF">VKT23_013500</name>
</gene>
<keyword evidence="2" id="KW-0521">NADP</keyword>
<dbReference type="InterPro" id="IPR008030">
    <property type="entry name" value="NmrA-like"/>
</dbReference>
<evidence type="ECO:0000256" key="1">
    <source>
        <dbReference type="ARBA" id="ARBA00006328"/>
    </source>
</evidence>
<dbReference type="InterPro" id="IPR036291">
    <property type="entry name" value="NAD(P)-bd_dom_sf"/>
</dbReference>
<feature type="domain" description="NmrA-like" evidence="3">
    <location>
        <begin position="3"/>
        <end position="249"/>
    </location>
</feature>
<dbReference type="EMBL" id="JBANRG010000037">
    <property type="protein sequence ID" value="KAK7448768.1"/>
    <property type="molecule type" value="Genomic_DNA"/>
</dbReference>
<evidence type="ECO:0000259" key="3">
    <source>
        <dbReference type="Pfam" id="PF05368"/>
    </source>
</evidence>
<reference evidence="4 5" key="1">
    <citation type="submission" date="2024-01" db="EMBL/GenBank/DDBJ databases">
        <title>A draft genome for the cacao thread blight pathogen Marasmiellus scandens.</title>
        <authorList>
            <person name="Baruah I.K."/>
            <person name="Leung J."/>
            <person name="Bukari Y."/>
            <person name="Amoako-Attah I."/>
            <person name="Meinhardt L.W."/>
            <person name="Bailey B.A."/>
            <person name="Cohen S.P."/>
        </authorList>
    </citation>
    <scope>NUCLEOTIDE SEQUENCE [LARGE SCALE GENOMIC DNA]</scope>
    <source>
        <strain evidence="4 5">GH-19</strain>
    </source>
</reference>